<keyword evidence="4" id="KW-0539">Nucleus</keyword>
<keyword evidence="3" id="KW-0677">Repeat</keyword>
<dbReference type="SMART" id="SM00320">
    <property type="entry name" value="WD40"/>
    <property type="match status" value="3"/>
</dbReference>
<accession>A0A2G9TVG9</accession>
<dbReference type="GO" id="GO:0048188">
    <property type="term" value="C:Set1C/COMPASS complex"/>
    <property type="evidence" value="ECO:0007669"/>
    <property type="project" value="InterPro"/>
</dbReference>
<dbReference type="InterPro" id="IPR001680">
    <property type="entry name" value="WD40_rpt"/>
</dbReference>
<keyword evidence="2" id="KW-0853">WD repeat</keyword>
<feature type="non-terminal residue" evidence="5">
    <location>
        <position position="213"/>
    </location>
</feature>
<sequence length="213" mass="24135">MMNAELLERNFGVQFPEELDGTLDLQNGAANCCKFNRWGTLVAVGSTDGRVFIFDFVTKGIVKGKLIVYNAKTLKMVSWGKQNSVQQVKQIVIPRRGNFIITNSQDRIIRTFDLNDILDCQNGATIEPKHRVTDIVNKGKLIVYNAKTLKMVSWGKQNSVQQVKQIVIPRRGNFIITNSQDRIIRTFDLNDILDCQNGATIEPKHRVTDIVNK</sequence>
<dbReference type="PANTHER" id="PTHR44040">
    <property type="entry name" value="RETINOBLASTOMA-BINDING PROTEIN 5"/>
    <property type="match status" value="1"/>
</dbReference>
<name>A0A2G9TVG9_TELCI</name>
<evidence type="ECO:0000313" key="6">
    <source>
        <dbReference type="Proteomes" id="UP000230423"/>
    </source>
</evidence>
<dbReference type="OrthoDB" id="196858at2759"/>
<evidence type="ECO:0000256" key="1">
    <source>
        <dbReference type="ARBA" id="ARBA00004123"/>
    </source>
</evidence>
<dbReference type="SUPFAM" id="SSF50978">
    <property type="entry name" value="WD40 repeat-like"/>
    <property type="match status" value="1"/>
</dbReference>
<evidence type="ECO:0000256" key="4">
    <source>
        <dbReference type="ARBA" id="ARBA00023242"/>
    </source>
</evidence>
<dbReference type="Proteomes" id="UP000230423">
    <property type="component" value="Unassembled WGS sequence"/>
</dbReference>
<reference evidence="5 6" key="1">
    <citation type="submission" date="2015-09" db="EMBL/GenBank/DDBJ databases">
        <title>Draft genome of the parasitic nematode Teladorsagia circumcincta isolate WARC Sus (inbred).</title>
        <authorList>
            <person name="Mitreva M."/>
        </authorList>
    </citation>
    <scope>NUCLEOTIDE SEQUENCE [LARGE SCALE GENOMIC DNA]</scope>
    <source>
        <strain evidence="5 6">S</strain>
    </source>
</reference>
<proteinExistence type="predicted"/>
<dbReference type="PANTHER" id="PTHR44040:SF1">
    <property type="entry name" value="RETINOBLASTOMA-BINDING PROTEIN 5"/>
    <property type="match status" value="1"/>
</dbReference>
<dbReference type="InterPro" id="IPR036322">
    <property type="entry name" value="WD40_repeat_dom_sf"/>
</dbReference>
<dbReference type="Pfam" id="PF00400">
    <property type="entry name" value="WD40"/>
    <property type="match status" value="1"/>
</dbReference>
<evidence type="ECO:0000313" key="5">
    <source>
        <dbReference type="EMBL" id="PIO61974.1"/>
    </source>
</evidence>
<dbReference type="InterPro" id="IPR015943">
    <property type="entry name" value="WD40/YVTN_repeat-like_dom_sf"/>
</dbReference>
<evidence type="ECO:0000256" key="3">
    <source>
        <dbReference type="ARBA" id="ARBA00022737"/>
    </source>
</evidence>
<dbReference type="Gene3D" id="2.130.10.10">
    <property type="entry name" value="YVTN repeat-like/Quinoprotein amine dehydrogenase"/>
    <property type="match status" value="1"/>
</dbReference>
<organism evidence="5 6">
    <name type="scientific">Teladorsagia circumcincta</name>
    <name type="common">Brown stomach worm</name>
    <name type="synonym">Ostertagia circumcincta</name>
    <dbReference type="NCBI Taxonomy" id="45464"/>
    <lineage>
        <taxon>Eukaryota</taxon>
        <taxon>Metazoa</taxon>
        <taxon>Ecdysozoa</taxon>
        <taxon>Nematoda</taxon>
        <taxon>Chromadorea</taxon>
        <taxon>Rhabditida</taxon>
        <taxon>Rhabditina</taxon>
        <taxon>Rhabditomorpha</taxon>
        <taxon>Strongyloidea</taxon>
        <taxon>Trichostrongylidae</taxon>
        <taxon>Teladorsagia</taxon>
    </lineage>
</organism>
<keyword evidence="6" id="KW-1185">Reference proteome</keyword>
<gene>
    <name evidence="5" type="ORF">TELCIR_16486</name>
</gene>
<dbReference type="AlphaFoldDB" id="A0A2G9TVG9"/>
<comment type="subcellular location">
    <subcellularLocation>
        <location evidence="1">Nucleus</location>
    </subcellularLocation>
</comment>
<dbReference type="InterPro" id="IPR037850">
    <property type="entry name" value="RBBP5/Swd1"/>
</dbReference>
<dbReference type="EMBL" id="KZ352751">
    <property type="protein sequence ID" value="PIO61974.1"/>
    <property type="molecule type" value="Genomic_DNA"/>
</dbReference>
<protein>
    <submittedName>
        <fullName evidence="5">WD domain, G-beta repeat protein</fullName>
    </submittedName>
</protein>
<evidence type="ECO:0000256" key="2">
    <source>
        <dbReference type="ARBA" id="ARBA00022574"/>
    </source>
</evidence>